<name>A0A1H9VKN0_9ACTN</name>
<evidence type="ECO:0000256" key="6">
    <source>
        <dbReference type="ARBA" id="ARBA00022603"/>
    </source>
</evidence>
<reference evidence="14" key="1">
    <citation type="submission" date="2016-10" db="EMBL/GenBank/DDBJ databases">
        <authorList>
            <person name="Varghese N."/>
            <person name="Submissions S."/>
        </authorList>
    </citation>
    <scope>NUCLEOTIDE SEQUENCE [LARGE SCALE GENOMIC DNA]</scope>
    <source>
        <strain evidence="14">CGMCC 4.6825</strain>
    </source>
</reference>
<dbReference type="InterPro" id="IPR029063">
    <property type="entry name" value="SAM-dependent_MTases_sf"/>
</dbReference>
<dbReference type="AlphaFoldDB" id="A0A1H9VKN0"/>
<evidence type="ECO:0000256" key="4">
    <source>
        <dbReference type="ARBA" id="ARBA00013346"/>
    </source>
</evidence>
<evidence type="ECO:0000256" key="2">
    <source>
        <dbReference type="ARBA" id="ARBA00005369"/>
    </source>
</evidence>
<evidence type="ECO:0000256" key="12">
    <source>
        <dbReference type="SAM" id="MobiDB-lite"/>
    </source>
</evidence>
<dbReference type="GO" id="GO:0004719">
    <property type="term" value="F:protein-L-isoaspartate (D-aspartate) O-methyltransferase activity"/>
    <property type="evidence" value="ECO:0007669"/>
    <property type="project" value="UniProtKB-EC"/>
</dbReference>
<evidence type="ECO:0000256" key="9">
    <source>
        <dbReference type="ARBA" id="ARBA00030757"/>
    </source>
</evidence>
<evidence type="ECO:0000256" key="10">
    <source>
        <dbReference type="ARBA" id="ARBA00031323"/>
    </source>
</evidence>
<dbReference type="Gene3D" id="3.40.50.150">
    <property type="entry name" value="Vaccinia Virus protein VP39"/>
    <property type="match status" value="1"/>
</dbReference>
<dbReference type="InterPro" id="IPR000682">
    <property type="entry name" value="PCMT"/>
</dbReference>
<dbReference type="RefSeq" id="WP_239502258.1">
    <property type="nucleotide sequence ID" value="NZ_FOGO01000012.1"/>
</dbReference>
<dbReference type="Proteomes" id="UP000182841">
    <property type="component" value="Unassembled WGS sequence"/>
</dbReference>
<sequence>MTGAESGTREAGPDGLASVLVDKGVLTPDWLPAYRAVPRAAFVPDRLWPGTAGGNRQGEVIDRRTDPALWWEKVHSDIPLTTQWDDGTQPGTARGRAPTSSSSMPTMVFSMLAALGVAEGNRVLEIGTGTGWNAALLAHRLGPGNVVTVEVDPAVAEGARRRLAAAGPVPVSVVGDGARGHAAGAPYDRIIATCGVSRVPYAWIEQAAAGAVLVVPWGPPYGGQAVARLTVGEGGIATGPFVGSSAFMRLRDQRDRFPPTRLFPGAEDWPGAARRRTTALSPDDMGAWHHMFTLGVQVPDLFCRVEWGTGGAYRLWLLDMGRTSWATADFEPGRGEFEVAEYGPRRLWAEAEAVLSWWREHGEPGFARYGLTVTPRGQRVWLDHPDNPVPVRVP</sequence>
<accession>A0A1H9VKN0</accession>
<comment type="similarity">
    <text evidence="2">Belongs to the methyltransferase superfamily. L-isoaspartyl/D-aspartyl protein methyltransferase family.</text>
</comment>
<dbReference type="PANTHER" id="PTHR11579">
    <property type="entry name" value="PROTEIN-L-ISOASPARTATE O-METHYLTRANSFERASE"/>
    <property type="match status" value="1"/>
</dbReference>
<keyword evidence="6 13" id="KW-0489">Methyltransferase</keyword>
<dbReference type="Pfam" id="PF01135">
    <property type="entry name" value="PCMT"/>
    <property type="match status" value="1"/>
</dbReference>
<dbReference type="EC" id="2.1.1.77" evidence="3"/>
<feature type="compositionally biased region" description="Polar residues" evidence="12">
    <location>
        <begin position="81"/>
        <end position="91"/>
    </location>
</feature>
<evidence type="ECO:0000256" key="3">
    <source>
        <dbReference type="ARBA" id="ARBA00011890"/>
    </source>
</evidence>
<evidence type="ECO:0000313" key="13">
    <source>
        <dbReference type="EMBL" id="SES22152.1"/>
    </source>
</evidence>
<dbReference type="STRING" id="943816.AN217_05535"/>
<evidence type="ECO:0000256" key="7">
    <source>
        <dbReference type="ARBA" id="ARBA00022679"/>
    </source>
</evidence>
<dbReference type="CDD" id="cd02440">
    <property type="entry name" value="AdoMet_MTases"/>
    <property type="match status" value="1"/>
</dbReference>
<keyword evidence="14" id="KW-1185">Reference proteome</keyword>
<organism evidence="13 14">
    <name type="scientific">Streptomyces qinglanensis</name>
    <dbReference type="NCBI Taxonomy" id="943816"/>
    <lineage>
        <taxon>Bacteria</taxon>
        <taxon>Bacillati</taxon>
        <taxon>Actinomycetota</taxon>
        <taxon>Actinomycetes</taxon>
        <taxon>Kitasatosporales</taxon>
        <taxon>Streptomycetaceae</taxon>
        <taxon>Streptomyces</taxon>
    </lineage>
</organism>
<protein>
    <recommendedName>
        <fullName evidence="4">Protein-L-isoaspartate O-methyltransferase</fullName>
        <ecNumber evidence="3">2.1.1.77</ecNumber>
    </recommendedName>
    <alternativeName>
        <fullName evidence="11">L-isoaspartyl protein carboxyl methyltransferase</fullName>
    </alternativeName>
    <alternativeName>
        <fullName evidence="9">Protein L-isoaspartyl methyltransferase</fullName>
    </alternativeName>
    <alternativeName>
        <fullName evidence="10">Protein-beta-aspartate methyltransferase</fullName>
    </alternativeName>
</protein>
<dbReference type="PANTHER" id="PTHR11579:SF0">
    <property type="entry name" value="PROTEIN-L-ISOASPARTATE(D-ASPARTATE) O-METHYLTRANSFERASE"/>
    <property type="match status" value="1"/>
</dbReference>
<keyword evidence="7 13" id="KW-0808">Transferase</keyword>
<dbReference type="EMBL" id="FOGO01000012">
    <property type="protein sequence ID" value="SES22152.1"/>
    <property type="molecule type" value="Genomic_DNA"/>
</dbReference>
<evidence type="ECO:0000256" key="5">
    <source>
        <dbReference type="ARBA" id="ARBA00022490"/>
    </source>
</evidence>
<proteinExistence type="inferred from homology"/>
<dbReference type="SUPFAM" id="SSF53335">
    <property type="entry name" value="S-adenosyl-L-methionine-dependent methyltransferases"/>
    <property type="match status" value="1"/>
</dbReference>
<dbReference type="GO" id="GO:0032259">
    <property type="term" value="P:methylation"/>
    <property type="evidence" value="ECO:0007669"/>
    <property type="project" value="UniProtKB-KW"/>
</dbReference>
<comment type="subcellular location">
    <subcellularLocation>
        <location evidence="1">Cytoplasm</location>
    </subcellularLocation>
</comment>
<evidence type="ECO:0000256" key="1">
    <source>
        <dbReference type="ARBA" id="ARBA00004496"/>
    </source>
</evidence>
<keyword evidence="8" id="KW-0949">S-adenosyl-L-methionine</keyword>
<evidence type="ECO:0000256" key="11">
    <source>
        <dbReference type="ARBA" id="ARBA00031350"/>
    </source>
</evidence>
<gene>
    <name evidence="13" type="ORF">SAMN05421870_11298</name>
</gene>
<keyword evidence="5" id="KW-0963">Cytoplasm</keyword>
<dbReference type="GO" id="GO:0005737">
    <property type="term" value="C:cytoplasm"/>
    <property type="evidence" value="ECO:0007669"/>
    <property type="project" value="UniProtKB-SubCell"/>
</dbReference>
<evidence type="ECO:0000313" key="14">
    <source>
        <dbReference type="Proteomes" id="UP000182841"/>
    </source>
</evidence>
<feature type="region of interest" description="Disordered" evidence="12">
    <location>
        <begin position="81"/>
        <end position="102"/>
    </location>
</feature>
<evidence type="ECO:0000256" key="8">
    <source>
        <dbReference type="ARBA" id="ARBA00022691"/>
    </source>
</evidence>